<feature type="domain" description="Transcription factor NikR nickel binding C-terminal" evidence="9">
    <location>
        <begin position="56"/>
        <end position="130"/>
    </location>
</feature>
<dbReference type="InterPro" id="IPR045865">
    <property type="entry name" value="ACT-like_dom_sf"/>
</dbReference>
<dbReference type="NCBIfam" id="NF003381">
    <property type="entry name" value="PRK04460.1"/>
    <property type="match status" value="1"/>
</dbReference>
<dbReference type="GeneID" id="56566279"/>
<evidence type="ECO:0000313" key="11">
    <source>
        <dbReference type="Proteomes" id="UP000189728"/>
    </source>
</evidence>
<dbReference type="PANTHER" id="PTHR34719:SF2">
    <property type="entry name" value="NICKEL-RESPONSIVE REGULATOR"/>
    <property type="match status" value="1"/>
</dbReference>
<evidence type="ECO:0000259" key="8">
    <source>
        <dbReference type="Pfam" id="PF01402"/>
    </source>
</evidence>
<dbReference type="InterPro" id="IPR014864">
    <property type="entry name" value="TF_NikR_Ni-bd_C"/>
</dbReference>
<protein>
    <recommendedName>
        <fullName evidence="7">Putative nickel-responsive regulator</fullName>
    </recommendedName>
</protein>
<feature type="binding site" evidence="7">
    <location>
        <position position="79"/>
    </location>
    <ligand>
        <name>Ni(2+)</name>
        <dbReference type="ChEBI" id="CHEBI:49786"/>
    </ligand>
</feature>
<comment type="caution">
    <text evidence="10">The sequence shown here is derived from an EMBL/GenBank/DDBJ whole genome shotgun (WGS) entry which is preliminary data.</text>
</comment>
<dbReference type="Gene3D" id="3.30.70.1150">
    <property type="entry name" value="ACT-like. Chain A, domain 2"/>
    <property type="match status" value="1"/>
</dbReference>
<dbReference type="Proteomes" id="UP000189728">
    <property type="component" value="Unassembled WGS sequence"/>
</dbReference>
<feature type="binding site" evidence="7">
    <location>
        <position position="92"/>
    </location>
    <ligand>
        <name>Ni(2+)</name>
        <dbReference type="ChEBI" id="CHEBI:49786"/>
    </ligand>
</feature>
<evidence type="ECO:0000256" key="3">
    <source>
        <dbReference type="ARBA" id="ARBA00022723"/>
    </source>
</evidence>
<comment type="cofactor">
    <cofactor evidence="7">
        <name>Ni(2+)</name>
        <dbReference type="ChEBI" id="CHEBI:49786"/>
    </cofactor>
    <text evidence="7">Binds 1 nickel ion per subunit.</text>
</comment>
<dbReference type="InterPro" id="IPR027271">
    <property type="entry name" value="Acetolactate_synth/TF_NikR_C"/>
</dbReference>
<evidence type="ECO:0000256" key="4">
    <source>
        <dbReference type="ARBA" id="ARBA00023015"/>
    </source>
</evidence>
<keyword evidence="5 7" id="KW-0238">DNA-binding</keyword>
<dbReference type="InterPro" id="IPR010985">
    <property type="entry name" value="Ribbon_hlx_hlx"/>
</dbReference>
<dbReference type="Pfam" id="PF01402">
    <property type="entry name" value="RHH_1"/>
    <property type="match status" value="1"/>
</dbReference>
<dbReference type="NCBIfam" id="NF002815">
    <property type="entry name" value="PRK02967.1"/>
    <property type="match status" value="1"/>
</dbReference>
<dbReference type="RefSeq" id="WP_069632844.1">
    <property type="nucleotide sequence ID" value="NZ_CP012546.1"/>
</dbReference>
<reference evidence="10 11" key="1">
    <citation type="submission" date="2016-08" db="EMBL/GenBank/DDBJ databases">
        <title>Campylobacter species from sea mammals.</title>
        <authorList>
            <person name="Gilbert M.J."/>
            <person name="Byrne B.A."/>
            <person name="Zomer A.L."/>
            <person name="Wagenaar J.A."/>
        </authorList>
    </citation>
    <scope>NUCLEOTIDE SEQUENCE [LARGE SCALE GENOMIC DNA]</scope>
    <source>
        <strain evidence="10 11">1105248</strain>
    </source>
</reference>
<evidence type="ECO:0000256" key="6">
    <source>
        <dbReference type="ARBA" id="ARBA00023163"/>
    </source>
</evidence>
<dbReference type="GO" id="GO:0003700">
    <property type="term" value="F:DNA-binding transcription factor activity"/>
    <property type="evidence" value="ECO:0007669"/>
    <property type="project" value="UniProtKB-UniRule"/>
</dbReference>
<proteinExistence type="inferred from homology"/>
<dbReference type="NCBIfam" id="NF002169">
    <property type="entry name" value="PRK01002.1"/>
    <property type="match status" value="1"/>
</dbReference>
<gene>
    <name evidence="10" type="ORF">BFG04_02035</name>
</gene>
<keyword evidence="2 7" id="KW-0533">Nickel</keyword>
<dbReference type="InterPro" id="IPR013321">
    <property type="entry name" value="Arc_rbn_hlx_hlx"/>
</dbReference>
<dbReference type="HAMAP" id="MF_00476">
    <property type="entry name" value="NikR"/>
    <property type="match status" value="1"/>
</dbReference>
<evidence type="ECO:0000313" key="10">
    <source>
        <dbReference type="EMBL" id="OPA78832.1"/>
    </source>
</evidence>
<accession>A0AAX0LAF8</accession>
<dbReference type="AlphaFoldDB" id="A0AAX0LAF8"/>
<dbReference type="InterPro" id="IPR022988">
    <property type="entry name" value="Ni_resp_reg_NikR"/>
</dbReference>
<dbReference type="PANTHER" id="PTHR34719">
    <property type="entry name" value="NICKEL-RESPONSIVE REGULATOR"/>
    <property type="match status" value="1"/>
</dbReference>
<dbReference type="SUPFAM" id="SSF55021">
    <property type="entry name" value="ACT-like"/>
    <property type="match status" value="1"/>
</dbReference>
<comment type="function">
    <text evidence="7">Transcriptional regulator.</text>
</comment>
<dbReference type="GO" id="GO:0016151">
    <property type="term" value="F:nickel cation binding"/>
    <property type="evidence" value="ECO:0007669"/>
    <property type="project" value="UniProtKB-UniRule"/>
</dbReference>
<evidence type="ECO:0000256" key="7">
    <source>
        <dbReference type="HAMAP-Rule" id="MF_00476"/>
    </source>
</evidence>
<feature type="domain" description="Ribbon-helix-helix protein CopG" evidence="8">
    <location>
        <begin position="6"/>
        <end position="42"/>
    </location>
</feature>
<name>A0AAX0LAF8_9BACT</name>
<evidence type="ECO:0000256" key="1">
    <source>
        <dbReference type="ARBA" id="ARBA00008478"/>
    </source>
</evidence>
<dbReference type="GO" id="GO:0003677">
    <property type="term" value="F:DNA binding"/>
    <property type="evidence" value="ECO:0007669"/>
    <property type="project" value="UniProtKB-KW"/>
</dbReference>
<dbReference type="CDD" id="cd22231">
    <property type="entry name" value="RHH_NikR_HicB-like"/>
    <property type="match status" value="1"/>
</dbReference>
<dbReference type="Pfam" id="PF08753">
    <property type="entry name" value="NikR_C"/>
    <property type="match status" value="1"/>
</dbReference>
<dbReference type="NCBIfam" id="NF001884">
    <property type="entry name" value="PRK00630.1"/>
    <property type="match status" value="1"/>
</dbReference>
<dbReference type="SUPFAM" id="SSF47598">
    <property type="entry name" value="Ribbon-helix-helix"/>
    <property type="match status" value="1"/>
</dbReference>
<feature type="binding site" evidence="7">
    <location>
        <position position="98"/>
    </location>
    <ligand>
        <name>Ni(2+)</name>
        <dbReference type="ChEBI" id="CHEBI:49786"/>
    </ligand>
</feature>
<feature type="binding site" evidence="7">
    <location>
        <position position="90"/>
    </location>
    <ligand>
        <name>Ni(2+)</name>
        <dbReference type="ChEBI" id="CHEBI:49786"/>
    </ligand>
</feature>
<dbReference type="InterPro" id="IPR002145">
    <property type="entry name" value="CopG"/>
</dbReference>
<evidence type="ECO:0000256" key="2">
    <source>
        <dbReference type="ARBA" id="ARBA00022596"/>
    </source>
</evidence>
<keyword evidence="3 7" id="KW-0479">Metal-binding</keyword>
<dbReference type="EMBL" id="MCRK01000024">
    <property type="protein sequence ID" value="OPA78832.1"/>
    <property type="molecule type" value="Genomic_DNA"/>
</dbReference>
<dbReference type="Gene3D" id="1.10.1220.10">
    <property type="entry name" value="Met repressor-like"/>
    <property type="match status" value="1"/>
</dbReference>
<evidence type="ECO:0000256" key="5">
    <source>
        <dbReference type="ARBA" id="ARBA00023125"/>
    </source>
</evidence>
<dbReference type="GO" id="GO:0010045">
    <property type="term" value="P:response to nickel cation"/>
    <property type="evidence" value="ECO:0007669"/>
    <property type="project" value="InterPro"/>
</dbReference>
<keyword evidence="4 7" id="KW-0805">Transcription regulation</keyword>
<comment type="similarity">
    <text evidence="1 7">Belongs to the transcriptional regulatory CopG/NikR family.</text>
</comment>
<evidence type="ECO:0000259" key="9">
    <source>
        <dbReference type="Pfam" id="PF08753"/>
    </source>
</evidence>
<dbReference type="InterPro" id="IPR050192">
    <property type="entry name" value="CopG/NikR_regulator"/>
</dbReference>
<keyword evidence="6 7" id="KW-0804">Transcription</keyword>
<sequence>MDEIIRFSVSLPKPLLNELDNRIEEKGYVSRSEFIRDMIREKMVQDSWNNEKNTLIGVLTLIYEHHHSDLVLRMLELQHDADIEIICTTHIHLNHENCLETLVLKGRGKKIKKFCDRIGGLKGVKLCELTKTAVTHS</sequence>
<organism evidence="10 11">
    <name type="scientific">Campylobacter pinnipediorum subsp. pinnipediorum</name>
    <dbReference type="NCBI Taxonomy" id="1660067"/>
    <lineage>
        <taxon>Bacteria</taxon>
        <taxon>Pseudomonadati</taxon>
        <taxon>Campylobacterota</taxon>
        <taxon>Epsilonproteobacteria</taxon>
        <taxon>Campylobacterales</taxon>
        <taxon>Campylobacteraceae</taxon>
        <taxon>Campylobacter</taxon>
    </lineage>
</organism>